<accession>A0A087E277</accession>
<comment type="caution">
    <text evidence="2">The sequence shown here is derived from an EMBL/GenBank/DDBJ whole genome shotgun (WGS) entry which is preliminary data.</text>
</comment>
<dbReference type="AlphaFoldDB" id="A0A087E277"/>
<evidence type="ECO:0000313" key="2">
    <source>
        <dbReference type="EMBL" id="KFJ01878.1"/>
    </source>
</evidence>
<feature type="transmembrane region" description="Helical" evidence="1">
    <location>
        <begin position="47"/>
        <end position="65"/>
    </location>
</feature>
<reference evidence="2 3" key="1">
    <citation type="submission" date="2014-03" db="EMBL/GenBank/DDBJ databases">
        <title>Genomics of Bifidobacteria.</title>
        <authorList>
            <person name="Ventura M."/>
            <person name="Milani C."/>
            <person name="Lugli G.A."/>
        </authorList>
    </citation>
    <scope>NUCLEOTIDE SEQUENCE [LARGE SCALE GENOMIC DNA]</scope>
    <source>
        <strain evidence="2 3">LMG 21395</strain>
    </source>
</reference>
<keyword evidence="1" id="KW-0472">Membrane</keyword>
<evidence type="ECO:0000313" key="3">
    <source>
        <dbReference type="Proteomes" id="UP000029003"/>
    </source>
</evidence>
<dbReference type="EMBL" id="JGZT01000007">
    <property type="protein sequence ID" value="KFJ01878.1"/>
    <property type="molecule type" value="Genomic_DNA"/>
</dbReference>
<sequence length="135" mass="14770">MREFTCGNHHIDICVISTILPVGCYIIFAATMTAMMPARLNTVDITVRRTLFVFSFIGAATMNITTPTTSSTIAMPITICPISTTYLSVNHRLTFVVDDIDTITAYEPVHSVFSVTTTHLTDTRSAHGIAQSAIR</sequence>
<protein>
    <submittedName>
        <fullName evidence="2">Uncharacterized protein</fullName>
    </submittedName>
</protein>
<dbReference type="Proteomes" id="UP000029003">
    <property type="component" value="Unassembled WGS sequence"/>
</dbReference>
<evidence type="ECO:0000256" key="1">
    <source>
        <dbReference type="SAM" id="Phobius"/>
    </source>
</evidence>
<feature type="transmembrane region" description="Helical" evidence="1">
    <location>
        <begin position="12"/>
        <end position="35"/>
    </location>
</feature>
<keyword evidence="1" id="KW-0812">Transmembrane</keyword>
<name>A0A087E277_9BIFI</name>
<organism evidence="2 3">
    <name type="scientific">Bifidobacterium thermacidophilum subsp. thermacidophilum</name>
    <dbReference type="NCBI Taxonomy" id="79262"/>
    <lineage>
        <taxon>Bacteria</taxon>
        <taxon>Bacillati</taxon>
        <taxon>Actinomycetota</taxon>
        <taxon>Actinomycetes</taxon>
        <taxon>Bifidobacteriales</taxon>
        <taxon>Bifidobacteriaceae</taxon>
        <taxon>Bifidobacterium</taxon>
    </lineage>
</organism>
<gene>
    <name evidence="2" type="ORF">THER5_0061</name>
</gene>
<keyword evidence="1" id="KW-1133">Transmembrane helix</keyword>
<proteinExistence type="predicted"/>